<accession>A0AAE0BFR4</accession>
<gene>
    <name evidence="1" type="ORF">CYMTET_54183</name>
</gene>
<dbReference type="EMBL" id="LGRX02035260">
    <property type="protein sequence ID" value="KAK3235622.1"/>
    <property type="molecule type" value="Genomic_DNA"/>
</dbReference>
<evidence type="ECO:0000313" key="1">
    <source>
        <dbReference type="EMBL" id="KAK3235622.1"/>
    </source>
</evidence>
<name>A0AAE0BFR4_9CHLO</name>
<dbReference type="Proteomes" id="UP001190700">
    <property type="component" value="Unassembled WGS sequence"/>
</dbReference>
<keyword evidence="2" id="KW-1185">Reference proteome</keyword>
<proteinExistence type="predicted"/>
<protein>
    <submittedName>
        <fullName evidence="1">Uncharacterized protein</fullName>
    </submittedName>
</protein>
<comment type="caution">
    <text evidence="1">The sequence shown here is derived from an EMBL/GenBank/DDBJ whole genome shotgun (WGS) entry which is preliminary data.</text>
</comment>
<evidence type="ECO:0000313" key="2">
    <source>
        <dbReference type="Proteomes" id="UP001190700"/>
    </source>
</evidence>
<dbReference type="AlphaFoldDB" id="A0AAE0BFR4"/>
<reference evidence="1 2" key="1">
    <citation type="journal article" date="2015" name="Genome Biol. Evol.">
        <title>Comparative Genomics of a Bacterivorous Green Alga Reveals Evolutionary Causalities and Consequences of Phago-Mixotrophic Mode of Nutrition.</title>
        <authorList>
            <person name="Burns J.A."/>
            <person name="Paasch A."/>
            <person name="Narechania A."/>
            <person name="Kim E."/>
        </authorList>
    </citation>
    <scope>NUCLEOTIDE SEQUENCE [LARGE SCALE GENOMIC DNA]</scope>
    <source>
        <strain evidence="1 2">PLY_AMNH</strain>
    </source>
</reference>
<organism evidence="1 2">
    <name type="scientific">Cymbomonas tetramitiformis</name>
    <dbReference type="NCBI Taxonomy" id="36881"/>
    <lineage>
        <taxon>Eukaryota</taxon>
        <taxon>Viridiplantae</taxon>
        <taxon>Chlorophyta</taxon>
        <taxon>Pyramimonadophyceae</taxon>
        <taxon>Pyramimonadales</taxon>
        <taxon>Pyramimonadaceae</taxon>
        <taxon>Cymbomonas</taxon>
    </lineage>
</organism>
<sequence length="168" mass="19048">MVAEDKQPVLAALKENLKRLHKTRSREQFQQLTKLVIHQLRSKIEEQVSNIVDREYTSPPYDAWHVTASGVVYCDPSSQPIAAYRKTVKQTKLYQLCARLDNMMHEGLKNWLYLDATTGLCEPIFSDNDGVVPAEVTASASEKLAANAYTKVAGVYYVNARSKLWTNR</sequence>